<dbReference type="PROSITE" id="PS51186">
    <property type="entry name" value="GNAT"/>
    <property type="match status" value="1"/>
</dbReference>
<dbReference type="SUPFAM" id="SSF55729">
    <property type="entry name" value="Acyl-CoA N-acyltransferases (Nat)"/>
    <property type="match status" value="1"/>
</dbReference>
<proteinExistence type="predicted"/>
<keyword evidence="5" id="KW-1185">Reference proteome</keyword>
<dbReference type="Gene3D" id="3.40.630.30">
    <property type="match status" value="1"/>
</dbReference>
<feature type="domain" description="N-acetyltransferase" evidence="3">
    <location>
        <begin position="3"/>
        <end position="154"/>
    </location>
</feature>
<keyword evidence="1 4" id="KW-0808">Transferase</keyword>
<evidence type="ECO:0000256" key="1">
    <source>
        <dbReference type="ARBA" id="ARBA00022679"/>
    </source>
</evidence>
<keyword evidence="2" id="KW-0012">Acyltransferase</keyword>
<dbReference type="InterPro" id="IPR016181">
    <property type="entry name" value="Acyl_CoA_acyltransferase"/>
</dbReference>
<dbReference type="InterPro" id="IPR000182">
    <property type="entry name" value="GNAT_dom"/>
</dbReference>
<evidence type="ECO:0000313" key="5">
    <source>
        <dbReference type="Proteomes" id="UP000198324"/>
    </source>
</evidence>
<evidence type="ECO:0000259" key="3">
    <source>
        <dbReference type="PROSITE" id="PS51186"/>
    </source>
</evidence>
<dbReference type="EMBL" id="FZOC01000004">
    <property type="protein sequence ID" value="SNS01756.1"/>
    <property type="molecule type" value="Genomic_DNA"/>
</dbReference>
<accession>A0A239B1B9</accession>
<reference evidence="4 5" key="1">
    <citation type="submission" date="2017-06" db="EMBL/GenBank/DDBJ databases">
        <authorList>
            <person name="Kim H.J."/>
            <person name="Triplett B.A."/>
        </authorList>
    </citation>
    <scope>NUCLEOTIDE SEQUENCE [LARGE SCALE GENOMIC DNA]</scope>
    <source>
        <strain evidence="4 5">DSM 13116</strain>
    </source>
</reference>
<evidence type="ECO:0000313" key="4">
    <source>
        <dbReference type="EMBL" id="SNS01756.1"/>
    </source>
</evidence>
<dbReference type="PANTHER" id="PTHR43877:SF2">
    <property type="entry name" value="AMINOALKYLPHOSPHONATE N-ACETYLTRANSFERASE-RELATED"/>
    <property type="match status" value="1"/>
</dbReference>
<dbReference type="RefSeq" id="WP_089274567.1">
    <property type="nucleotide sequence ID" value="NZ_FZOC01000004.1"/>
</dbReference>
<dbReference type="Pfam" id="PF13673">
    <property type="entry name" value="Acetyltransf_10"/>
    <property type="match status" value="1"/>
</dbReference>
<sequence length="157" mass="17038">MTRTITPAAPEDAAEILALQRLAYQSEARLYNDWSIPPLTQTLEELRADFSRMTILKALDEHGGIVGSVRGEMDGGVCRIGRLVVRPDRQRQGLGAALLAAIEAAHPQAARFALFTGSHSVGNLRLYARAGFVETDRREAKPGLTLVFLEKPGKAAS</sequence>
<dbReference type="GO" id="GO:0016747">
    <property type="term" value="F:acyltransferase activity, transferring groups other than amino-acyl groups"/>
    <property type="evidence" value="ECO:0007669"/>
    <property type="project" value="InterPro"/>
</dbReference>
<gene>
    <name evidence="4" type="ORF">SAMN04488503_2369</name>
</gene>
<evidence type="ECO:0000256" key="2">
    <source>
        <dbReference type="ARBA" id="ARBA00023315"/>
    </source>
</evidence>
<name>A0A239B1B9_9BACT</name>
<dbReference type="InterPro" id="IPR050832">
    <property type="entry name" value="Bact_Acetyltransf"/>
</dbReference>
<protein>
    <submittedName>
        <fullName evidence="4">Predicted N-acetyltransferase YhbS</fullName>
    </submittedName>
</protein>
<organism evidence="4 5">
    <name type="scientific">Humidesulfovibrio mexicanus</name>
    <dbReference type="NCBI Taxonomy" id="147047"/>
    <lineage>
        <taxon>Bacteria</taxon>
        <taxon>Pseudomonadati</taxon>
        <taxon>Thermodesulfobacteriota</taxon>
        <taxon>Desulfovibrionia</taxon>
        <taxon>Desulfovibrionales</taxon>
        <taxon>Desulfovibrionaceae</taxon>
        <taxon>Humidesulfovibrio</taxon>
    </lineage>
</organism>
<dbReference type="OrthoDB" id="281808at2"/>
<dbReference type="PANTHER" id="PTHR43877">
    <property type="entry name" value="AMINOALKYLPHOSPHONATE N-ACETYLTRANSFERASE-RELATED-RELATED"/>
    <property type="match status" value="1"/>
</dbReference>
<dbReference type="Proteomes" id="UP000198324">
    <property type="component" value="Unassembled WGS sequence"/>
</dbReference>
<dbReference type="AlphaFoldDB" id="A0A239B1B9"/>